<dbReference type="RefSeq" id="WP_257770031.1">
    <property type="nucleotide sequence ID" value="NZ_CP102480.1"/>
</dbReference>
<dbReference type="PANTHER" id="PTHR20883:SF48">
    <property type="entry name" value="ECTOINE DIOXYGENASE"/>
    <property type="match status" value="1"/>
</dbReference>
<dbReference type="Proteomes" id="UP001060336">
    <property type="component" value="Chromosome"/>
</dbReference>
<accession>A0A9J7ATW2</accession>
<gene>
    <name evidence="2" type="ORF">NUH88_03650</name>
</gene>
<reference evidence="2" key="1">
    <citation type="submission" date="2022-08" db="EMBL/GenBank/DDBJ databases">
        <title>Nisaea acidiphila sp. nov., isolated from a marine algal debris and emended description of the genus Nisaea Urios et al. 2008.</title>
        <authorList>
            <person name="Kwon K."/>
        </authorList>
    </citation>
    <scope>NUCLEOTIDE SEQUENCE</scope>
    <source>
        <strain evidence="2">MEBiC11861</strain>
    </source>
</reference>
<dbReference type="AlphaFoldDB" id="A0A9J7ATW2"/>
<dbReference type="GO" id="GO:0005506">
    <property type="term" value="F:iron ion binding"/>
    <property type="evidence" value="ECO:0007669"/>
    <property type="project" value="UniProtKB-ARBA"/>
</dbReference>
<dbReference type="Gene3D" id="2.60.120.620">
    <property type="entry name" value="q2cbj1_9rhob like domain"/>
    <property type="match status" value="1"/>
</dbReference>
<dbReference type="PANTHER" id="PTHR20883">
    <property type="entry name" value="PHYTANOYL-COA DIOXYGENASE DOMAIN CONTAINING 1"/>
    <property type="match status" value="1"/>
</dbReference>
<dbReference type="Pfam" id="PF05721">
    <property type="entry name" value="PhyH"/>
    <property type="match status" value="1"/>
</dbReference>
<dbReference type="InterPro" id="IPR008775">
    <property type="entry name" value="Phytyl_CoA_dOase-like"/>
</dbReference>
<comment type="cofactor">
    <cofactor evidence="1">
        <name>Fe(2+)</name>
        <dbReference type="ChEBI" id="CHEBI:29033"/>
    </cofactor>
</comment>
<evidence type="ECO:0000313" key="3">
    <source>
        <dbReference type="Proteomes" id="UP001060336"/>
    </source>
</evidence>
<name>A0A9J7ATW2_9PROT</name>
<keyword evidence="3" id="KW-1185">Reference proteome</keyword>
<evidence type="ECO:0000313" key="2">
    <source>
        <dbReference type="EMBL" id="UUX50800.1"/>
    </source>
</evidence>
<dbReference type="SUPFAM" id="SSF51197">
    <property type="entry name" value="Clavaminate synthase-like"/>
    <property type="match status" value="1"/>
</dbReference>
<keyword evidence="2" id="KW-0223">Dioxygenase</keyword>
<dbReference type="KEGG" id="naci:NUH88_03650"/>
<keyword evidence="2" id="KW-0560">Oxidoreductase</keyword>
<proteinExistence type="predicted"/>
<evidence type="ECO:0000256" key="1">
    <source>
        <dbReference type="ARBA" id="ARBA00001954"/>
    </source>
</evidence>
<protein>
    <submittedName>
        <fullName evidence="2">Phytanoyl-CoA dioxygenase family protein</fullName>
    </submittedName>
</protein>
<dbReference type="GO" id="GO:0016706">
    <property type="term" value="F:2-oxoglutarate-dependent dioxygenase activity"/>
    <property type="evidence" value="ECO:0007669"/>
    <property type="project" value="UniProtKB-ARBA"/>
</dbReference>
<sequence>MFDISIYDRHGFAVSGPVLSASELAEARETVDLLHRRALSGEDPDLAAECVFERDQPDSKRDGRSLPEDRDAVFILGDPTRFAPSLLDLLRNATLLDIVGQTHGTPDFVVHFANITSKAPSIGSGINWHRDFPNKYICPAEPLMVRTMICLDGMSEETGATQFFSGSHLPETGSGSRHRSISAACAPGAVVAIHPLVLHGGAPNASESPRRNIIVQWGAADCPLVTEMRESLTGKHVRDLKVLSS</sequence>
<organism evidence="2 3">
    <name type="scientific">Nisaea acidiphila</name>
    <dbReference type="NCBI Taxonomy" id="1862145"/>
    <lineage>
        <taxon>Bacteria</taxon>
        <taxon>Pseudomonadati</taxon>
        <taxon>Pseudomonadota</taxon>
        <taxon>Alphaproteobacteria</taxon>
        <taxon>Rhodospirillales</taxon>
        <taxon>Thalassobaculaceae</taxon>
        <taxon>Nisaea</taxon>
    </lineage>
</organism>
<dbReference type="EMBL" id="CP102480">
    <property type="protein sequence ID" value="UUX50800.1"/>
    <property type="molecule type" value="Genomic_DNA"/>
</dbReference>